<dbReference type="PANTHER" id="PTHR46561:SF11">
    <property type="entry name" value="SERPENTINE RECEPTOR CLASS ALPHA_BETA-14"/>
    <property type="match status" value="1"/>
</dbReference>
<comment type="caution">
    <text evidence="6">The sequence shown here is derived from an EMBL/GenBank/DDBJ whole genome shotgun (WGS) entry which is preliminary data.</text>
</comment>
<evidence type="ECO:0000256" key="1">
    <source>
        <dbReference type="ARBA" id="ARBA00004141"/>
    </source>
</evidence>
<dbReference type="InterPro" id="IPR019408">
    <property type="entry name" value="7TM_GPCR_serpentine_rcpt_Srab"/>
</dbReference>
<feature type="transmembrane region" description="Helical" evidence="5">
    <location>
        <begin position="82"/>
        <end position="106"/>
    </location>
</feature>
<accession>A0AAV5W4L1</accession>
<dbReference type="Gene3D" id="1.20.1070.10">
    <property type="entry name" value="Rhodopsin 7-helix transmembrane proteins"/>
    <property type="match status" value="1"/>
</dbReference>
<evidence type="ECO:0008006" key="8">
    <source>
        <dbReference type="Google" id="ProtNLM"/>
    </source>
</evidence>
<dbReference type="GO" id="GO:0016020">
    <property type="term" value="C:membrane"/>
    <property type="evidence" value="ECO:0007669"/>
    <property type="project" value="UniProtKB-SubCell"/>
</dbReference>
<evidence type="ECO:0000256" key="4">
    <source>
        <dbReference type="ARBA" id="ARBA00023136"/>
    </source>
</evidence>
<evidence type="ECO:0000256" key="3">
    <source>
        <dbReference type="ARBA" id="ARBA00022989"/>
    </source>
</evidence>
<evidence type="ECO:0000256" key="2">
    <source>
        <dbReference type="ARBA" id="ARBA00022692"/>
    </source>
</evidence>
<keyword evidence="3 5" id="KW-1133">Transmembrane helix</keyword>
<feature type="transmembrane region" description="Helical" evidence="5">
    <location>
        <begin position="40"/>
        <end position="61"/>
    </location>
</feature>
<dbReference type="Pfam" id="PF10292">
    <property type="entry name" value="7TM_GPCR_Srab"/>
    <property type="match status" value="1"/>
</dbReference>
<comment type="subcellular location">
    <subcellularLocation>
        <location evidence="1">Membrane</location>
        <topology evidence="1">Multi-pass membrane protein</topology>
    </subcellularLocation>
</comment>
<dbReference type="SUPFAM" id="SSF81321">
    <property type="entry name" value="Family A G protein-coupled receptor-like"/>
    <property type="match status" value="1"/>
</dbReference>
<evidence type="ECO:0000313" key="7">
    <source>
        <dbReference type="Proteomes" id="UP001432322"/>
    </source>
</evidence>
<keyword evidence="7" id="KW-1185">Reference proteome</keyword>
<dbReference type="EMBL" id="BTSY01000004">
    <property type="protein sequence ID" value="GMT25275.1"/>
    <property type="molecule type" value="Genomic_DNA"/>
</dbReference>
<feature type="non-terminal residue" evidence="6">
    <location>
        <position position="172"/>
    </location>
</feature>
<feature type="transmembrane region" description="Helical" evidence="5">
    <location>
        <begin position="126"/>
        <end position="148"/>
    </location>
</feature>
<reference evidence="6" key="1">
    <citation type="submission" date="2023-10" db="EMBL/GenBank/DDBJ databases">
        <title>Genome assembly of Pristionchus species.</title>
        <authorList>
            <person name="Yoshida K."/>
            <person name="Sommer R.J."/>
        </authorList>
    </citation>
    <scope>NUCLEOTIDE SEQUENCE</scope>
    <source>
        <strain evidence="6">RS5133</strain>
    </source>
</reference>
<evidence type="ECO:0000256" key="5">
    <source>
        <dbReference type="SAM" id="Phobius"/>
    </source>
</evidence>
<gene>
    <name evidence="6" type="ORF">PFISCL1PPCAC_16572</name>
</gene>
<dbReference type="Proteomes" id="UP001432322">
    <property type="component" value="Unassembled WGS sequence"/>
</dbReference>
<feature type="non-terminal residue" evidence="6">
    <location>
        <position position="1"/>
    </location>
</feature>
<dbReference type="InterPro" id="IPR053286">
    <property type="entry name" value="Nematode_rcpt-like_srab"/>
</dbReference>
<dbReference type="PANTHER" id="PTHR46561">
    <property type="entry name" value="SERPENTINE RECEPTOR, CLASS AB (CLASS A-LIKE)-RELATED"/>
    <property type="match status" value="1"/>
</dbReference>
<sequence>LQVILSVKCLLCVCGMMTSIVVIWRGGLSWLGFRPLTRSIFIGHVISALLCSLLFAFCYAYDVYRLSQDHDDPCDYTLDMRFAFFMRIIPVFGMFGSIYFMIALAIERSIATCSPTVYDFLSSKKLATFIAVQIVIFFSLFVPVIFLIPPIDWEQRMYVFNTRTDENDDAFR</sequence>
<keyword evidence="2 5" id="KW-0812">Transmembrane</keyword>
<evidence type="ECO:0000313" key="6">
    <source>
        <dbReference type="EMBL" id="GMT25275.1"/>
    </source>
</evidence>
<proteinExistence type="predicted"/>
<dbReference type="AlphaFoldDB" id="A0AAV5W4L1"/>
<protein>
    <recommendedName>
        <fullName evidence="8">G protein-coupled receptor</fullName>
    </recommendedName>
</protein>
<feature type="transmembrane region" description="Helical" evidence="5">
    <location>
        <begin position="7"/>
        <end position="28"/>
    </location>
</feature>
<organism evidence="6 7">
    <name type="scientific">Pristionchus fissidentatus</name>
    <dbReference type="NCBI Taxonomy" id="1538716"/>
    <lineage>
        <taxon>Eukaryota</taxon>
        <taxon>Metazoa</taxon>
        <taxon>Ecdysozoa</taxon>
        <taxon>Nematoda</taxon>
        <taxon>Chromadorea</taxon>
        <taxon>Rhabditida</taxon>
        <taxon>Rhabditina</taxon>
        <taxon>Diplogasteromorpha</taxon>
        <taxon>Diplogasteroidea</taxon>
        <taxon>Neodiplogasteridae</taxon>
        <taxon>Pristionchus</taxon>
    </lineage>
</organism>
<keyword evidence="4 5" id="KW-0472">Membrane</keyword>
<name>A0AAV5W4L1_9BILA</name>